<dbReference type="KEGG" id="tet:TTHERM_000343619"/>
<dbReference type="GO" id="GO:0005634">
    <property type="term" value="C:nucleus"/>
    <property type="evidence" value="ECO:0007669"/>
    <property type="project" value="TreeGrafter"/>
</dbReference>
<dbReference type="Proteomes" id="UP000009168">
    <property type="component" value="Unassembled WGS sequence"/>
</dbReference>
<dbReference type="SMART" id="SM00368">
    <property type="entry name" value="LRR_RI"/>
    <property type="match status" value="4"/>
</dbReference>
<evidence type="ECO:0000256" key="2">
    <source>
        <dbReference type="ARBA" id="ARBA00022614"/>
    </source>
</evidence>
<keyword evidence="1" id="KW-0343">GTPase activation</keyword>
<dbReference type="RefSeq" id="XP_012653663.1">
    <property type="nucleotide sequence ID" value="XM_012798209.1"/>
</dbReference>
<dbReference type="GO" id="GO:0031267">
    <property type="term" value="F:small GTPase binding"/>
    <property type="evidence" value="ECO:0007669"/>
    <property type="project" value="TreeGrafter"/>
</dbReference>
<dbReference type="AlphaFoldDB" id="W7XBJ0"/>
<dbReference type="Gene3D" id="3.80.10.10">
    <property type="entry name" value="Ribonuclease Inhibitor"/>
    <property type="match status" value="2"/>
</dbReference>
<dbReference type="GeneID" id="24438514"/>
<evidence type="ECO:0008006" key="6">
    <source>
        <dbReference type="Google" id="ProtNLM"/>
    </source>
</evidence>
<name>W7XBJ0_TETTS</name>
<keyword evidence="3" id="KW-0677">Repeat</keyword>
<dbReference type="GO" id="GO:0005096">
    <property type="term" value="F:GTPase activator activity"/>
    <property type="evidence" value="ECO:0007669"/>
    <property type="project" value="UniProtKB-KW"/>
</dbReference>
<evidence type="ECO:0000313" key="4">
    <source>
        <dbReference type="EMBL" id="EWS73783.1"/>
    </source>
</evidence>
<evidence type="ECO:0000313" key="5">
    <source>
        <dbReference type="Proteomes" id="UP000009168"/>
    </source>
</evidence>
<sequence>MTEKILHTKSFKNFFGISPTTDHTYVHLDFKIYDSSKIVPAQLEETKIYCSFRTCIWDYSNEWEDKLTGIRFIKYGNQQWDTKLIGDQALSDIGCALAKYSKLKKLLLNLNSNEVGHYGTQDLLIELANCAHLTTLILDLGSNKVRNQGLIRLCSALPNCSNLSTISINLRDNYIGDESMSSFNYLAKLNNLSNLTINLDKNQIGSIGYENLICAIYQCSLQFLTLSLCNNKIGKQAFTDFQHELSNNLIVEHINLSLLNNCINEEGLIKIGKGLSQFKQLSSLTLDIKYYYSYKAFSGLCTILADCSNLRFLKLFLWYPDNEQFELFSSIGKLVSISELELNLECLQINDSDISYLGFVIQKLSKLQNLGLYLKGNIIGEEGVISLCESLAQCSKLSRLALDLENNKINRNSVQLLSSKLTDLNNLSTLQICIDNNTLHVLNTLINCNHFSTLAIKGGYSLLQNESLLSNLKFKNNNLRVLIFDIQYQSSINHDALKFKLYKLKRAVHIKFKQ</sequence>
<keyword evidence="2" id="KW-0433">Leucine-rich repeat</keyword>
<protein>
    <recommendedName>
        <fullName evidence="6">Kinase domain protein</fullName>
    </recommendedName>
</protein>
<dbReference type="InParanoid" id="W7XBJ0"/>
<evidence type="ECO:0000256" key="3">
    <source>
        <dbReference type="ARBA" id="ARBA00022737"/>
    </source>
</evidence>
<dbReference type="InterPro" id="IPR027038">
    <property type="entry name" value="RanGap"/>
</dbReference>
<proteinExistence type="predicted"/>
<keyword evidence="5" id="KW-1185">Reference proteome</keyword>
<dbReference type="InterPro" id="IPR032675">
    <property type="entry name" value="LRR_dom_sf"/>
</dbReference>
<accession>W7XBJ0</accession>
<dbReference type="PANTHER" id="PTHR24113">
    <property type="entry name" value="RAN GTPASE-ACTIVATING PROTEIN 1"/>
    <property type="match status" value="1"/>
</dbReference>
<dbReference type="GO" id="GO:0006913">
    <property type="term" value="P:nucleocytoplasmic transport"/>
    <property type="evidence" value="ECO:0007669"/>
    <property type="project" value="TreeGrafter"/>
</dbReference>
<dbReference type="GO" id="GO:0005829">
    <property type="term" value="C:cytosol"/>
    <property type="evidence" value="ECO:0007669"/>
    <property type="project" value="TreeGrafter"/>
</dbReference>
<dbReference type="GO" id="GO:0048471">
    <property type="term" value="C:perinuclear region of cytoplasm"/>
    <property type="evidence" value="ECO:0007669"/>
    <property type="project" value="TreeGrafter"/>
</dbReference>
<evidence type="ECO:0000256" key="1">
    <source>
        <dbReference type="ARBA" id="ARBA00022468"/>
    </source>
</evidence>
<reference evidence="5" key="1">
    <citation type="journal article" date="2006" name="PLoS Biol.">
        <title>Macronuclear genome sequence of the ciliate Tetrahymena thermophila, a model eukaryote.</title>
        <authorList>
            <person name="Eisen J.A."/>
            <person name="Coyne R.S."/>
            <person name="Wu M."/>
            <person name="Wu D."/>
            <person name="Thiagarajan M."/>
            <person name="Wortman J.R."/>
            <person name="Badger J.H."/>
            <person name="Ren Q."/>
            <person name="Amedeo P."/>
            <person name="Jones K.M."/>
            <person name="Tallon L.J."/>
            <person name="Delcher A.L."/>
            <person name="Salzberg S.L."/>
            <person name="Silva J.C."/>
            <person name="Haas B.J."/>
            <person name="Majoros W.H."/>
            <person name="Farzad M."/>
            <person name="Carlton J.M."/>
            <person name="Smith R.K. Jr."/>
            <person name="Garg J."/>
            <person name="Pearlman R.E."/>
            <person name="Karrer K.M."/>
            <person name="Sun L."/>
            <person name="Manning G."/>
            <person name="Elde N.C."/>
            <person name="Turkewitz A.P."/>
            <person name="Asai D.J."/>
            <person name="Wilkes D.E."/>
            <person name="Wang Y."/>
            <person name="Cai H."/>
            <person name="Collins K."/>
            <person name="Stewart B.A."/>
            <person name="Lee S.R."/>
            <person name="Wilamowska K."/>
            <person name="Weinberg Z."/>
            <person name="Ruzzo W.L."/>
            <person name="Wloga D."/>
            <person name="Gaertig J."/>
            <person name="Frankel J."/>
            <person name="Tsao C.-C."/>
            <person name="Gorovsky M.A."/>
            <person name="Keeling P.J."/>
            <person name="Waller R.F."/>
            <person name="Patron N.J."/>
            <person name="Cherry J.M."/>
            <person name="Stover N.A."/>
            <person name="Krieger C.J."/>
            <person name="del Toro C."/>
            <person name="Ryder H.F."/>
            <person name="Williamson S.C."/>
            <person name="Barbeau R.A."/>
            <person name="Hamilton E.P."/>
            <person name="Orias E."/>
        </authorList>
    </citation>
    <scope>NUCLEOTIDE SEQUENCE [LARGE SCALE GENOMIC DNA]</scope>
    <source>
        <strain evidence="5">SB210</strain>
    </source>
</reference>
<dbReference type="EMBL" id="GG662654">
    <property type="protein sequence ID" value="EWS73783.1"/>
    <property type="molecule type" value="Genomic_DNA"/>
</dbReference>
<dbReference type="SUPFAM" id="SSF52047">
    <property type="entry name" value="RNI-like"/>
    <property type="match status" value="2"/>
</dbReference>
<organism evidence="4 5">
    <name type="scientific">Tetrahymena thermophila (strain SB210)</name>
    <dbReference type="NCBI Taxonomy" id="312017"/>
    <lineage>
        <taxon>Eukaryota</taxon>
        <taxon>Sar</taxon>
        <taxon>Alveolata</taxon>
        <taxon>Ciliophora</taxon>
        <taxon>Intramacronucleata</taxon>
        <taxon>Oligohymenophorea</taxon>
        <taxon>Hymenostomatida</taxon>
        <taxon>Tetrahymenina</taxon>
        <taxon>Tetrahymenidae</taxon>
        <taxon>Tetrahymena</taxon>
    </lineage>
</organism>
<dbReference type="PANTHER" id="PTHR24113:SF12">
    <property type="entry name" value="RAN GTPASE-ACTIVATING PROTEIN 1"/>
    <property type="match status" value="1"/>
</dbReference>
<gene>
    <name evidence="4" type="ORF">TTHERM_000343619</name>
</gene>